<dbReference type="Pfam" id="PF17784">
    <property type="entry name" value="Sulfotransfer_4"/>
    <property type="match status" value="1"/>
</dbReference>
<dbReference type="Gene3D" id="3.40.50.300">
    <property type="entry name" value="P-loop containing nucleotide triphosphate hydrolases"/>
    <property type="match status" value="1"/>
</dbReference>
<dbReference type="OrthoDB" id="408152at2759"/>
<proteinExistence type="predicted"/>
<evidence type="ECO:0008006" key="3">
    <source>
        <dbReference type="Google" id="ProtNLM"/>
    </source>
</evidence>
<comment type="caution">
    <text evidence="1">The sequence shown here is derived from an EMBL/GenBank/DDBJ whole genome shotgun (WGS) entry which is preliminary data.</text>
</comment>
<dbReference type="InterPro" id="IPR027417">
    <property type="entry name" value="P-loop_NTPase"/>
</dbReference>
<dbReference type="RefSeq" id="XP_056479997.1">
    <property type="nucleotide sequence ID" value="XM_056612773.1"/>
</dbReference>
<evidence type="ECO:0000313" key="1">
    <source>
        <dbReference type="EMBL" id="KAJ5112224.1"/>
    </source>
</evidence>
<dbReference type="EMBL" id="JAPQKI010000001">
    <property type="protein sequence ID" value="KAJ5112224.1"/>
    <property type="molecule type" value="Genomic_DNA"/>
</dbReference>
<dbReference type="AlphaFoldDB" id="A0A9W9G4W3"/>
<keyword evidence="2" id="KW-1185">Reference proteome</keyword>
<reference evidence="1" key="1">
    <citation type="submission" date="2022-11" db="EMBL/GenBank/DDBJ databases">
        <authorList>
            <person name="Petersen C."/>
        </authorList>
    </citation>
    <scope>NUCLEOTIDE SEQUENCE</scope>
    <source>
        <strain evidence="1">IBT 30761</strain>
    </source>
</reference>
<gene>
    <name evidence="1" type="ORF">N7532_000269</name>
</gene>
<evidence type="ECO:0000313" key="2">
    <source>
        <dbReference type="Proteomes" id="UP001149074"/>
    </source>
</evidence>
<protein>
    <recommendedName>
        <fullName evidence="3">Sulfotransferase domain-containing protein</fullName>
    </recommendedName>
</protein>
<name>A0A9W9G4W3_9EURO</name>
<dbReference type="Proteomes" id="UP001149074">
    <property type="component" value="Unassembled WGS sequence"/>
</dbReference>
<sequence>MPIRNSTNSSTLSAPSHLTPPLAIVSAEDLIEAYPKAKVVLVERDIEEWCTIWMSGYLKIPFDPLVTLIYHIDRFFGHPIGKVHKSTFAGWTGIESVEEAWVKNRAKYREHYELVRRVRLSERLLKFRLEEGGGSLCEVLGKEVPRVPFPPLNE</sequence>
<dbReference type="InterPro" id="IPR040632">
    <property type="entry name" value="Sulfotransfer_4"/>
</dbReference>
<dbReference type="PANTHER" id="PTHR36978:SF4">
    <property type="entry name" value="P-LOOP CONTAINING NUCLEOSIDE TRIPHOSPHATE HYDROLASE PROTEIN"/>
    <property type="match status" value="1"/>
</dbReference>
<dbReference type="GeneID" id="81351752"/>
<organism evidence="1 2">
    <name type="scientific">Penicillium argentinense</name>
    <dbReference type="NCBI Taxonomy" id="1131581"/>
    <lineage>
        <taxon>Eukaryota</taxon>
        <taxon>Fungi</taxon>
        <taxon>Dikarya</taxon>
        <taxon>Ascomycota</taxon>
        <taxon>Pezizomycotina</taxon>
        <taxon>Eurotiomycetes</taxon>
        <taxon>Eurotiomycetidae</taxon>
        <taxon>Eurotiales</taxon>
        <taxon>Aspergillaceae</taxon>
        <taxon>Penicillium</taxon>
    </lineage>
</organism>
<reference evidence="1" key="2">
    <citation type="journal article" date="2023" name="IMA Fungus">
        <title>Comparative genomic study of the Penicillium genus elucidates a diverse pangenome and 15 lateral gene transfer events.</title>
        <authorList>
            <person name="Petersen C."/>
            <person name="Sorensen T."/>
            <person name="Nielsen M.R."/>
            <person name="Sondergaard T.E."/>
            <person name="Sorensen J.L."/>
            <person name="Fitzpatrick D.A."/>
            <person name="Frisvad J.C."/>
            <person name="Nielsen K.L."/>
        </authorList>
    </citation>
    <scope>NUCLEOTIDE SEQUENCE</scope>
    <source>
        <strain evidence="1">IBT 30761</strain>
    </source>
</reference>
<dbReference type="PANTHER" id="PTHR36978">
    <property type="entry name" value="P-LOOP CONTAINING NUCLEOTIDE TRIPHOSPHATE HYDROLASE"/>
    <property type="match status" value="1"/>
</dbReference>
<accession>A0A9W9G4W3</accession>